<evidence type="ECO:0000313" key="3">
    <source>
        <dbReference type="Proteomes" id="UP001295684"/>
    </source>
</evidence>
<dbReference type="EMBL" id="CAMPGE010022458">
    <property type="protein sequence ID" value="CAI2380494.1"/>
    <property type="molecule type" value="Genomic_DNA"/>
</dbReference>
<keyword evidence="3" id="KW-1185">Reference proteome</keyword>
<dbReference type="AlphaFoldDB" id="A0AAD2D484"/>
<name>A0AAD2D484_EUPCR</name>
<feature type="region of interest" description="Disordered" evidence="1">
    <location>
        <begin position="43"/>
        <end position="77"/>
    </location>
</feature>
<accession>A0AAD2D484</accession>
<reference evidence="2" key="1">
    <citation type="submission" date="2023-07" db="EMBL/GenBank/DDBJ databases">
        <authorList>
            <consortium name="AG Swart"/>
            <person name="Singh M."/>
            <person name="Singh A."/>
            <person name="Seah K."/>
            <person name="Emmerich C."/>
        </authorList>
    </citation>
    <scope>NUCLEOTIDE SEQUENCE</scope>
    <source>
        <strain evidence="2">DP1</strain>
    </source>
</reference>
<gene>
    <name evidence="2" type="ORF">ECRASSUSDP1_LOCUS21930</name>
</gene>
<organism evidence="2 3">
    <name type="scientific">Euplotes crassus</name>
    <dbReference type="NCBI Taxonomy" id="5936"/>
    <lineage>
        <taxon>Eukaryota</taxon>
        <taxon>Sar</taxon>
        <taxon>Alveolata</taxon>
        <taxon>Ciliophora</taxon>
        <taxon>Intramacronucleata</taxon>
        <taxon>Spirotrichea</taxon>
        <taxon>Hypotrichia</taxon>
        <taxon>Euplotida</taxon>
        <taxon>Euplotidae</taxon>
        <taxon>Moneuplotes</taxon>
    </lineage>
</organism>
<proteinExistence type="predicted"/>
<dbReference type="Proteomes" id="UP001295684">
    <property type="component" value="Unassembled WGS sequence"/>
</dbReference>
<protein>
    <submittedName>
        <fullName evidence="2">Uncharacterized protein</fullName>
    </submittedName>
</protein>
<evidence type="ECO:0000256" key="1">
    <source>
        <dbReference type="SAM" id="MobiDB-lite"/>
    </source>
</evidence>
<evidence type="ECO:0000313" key="2">
    <source>
        <dbReference type="EMBL" id="CAI2380494.1"/>
    </source>
</evidence>
<sequence>MFLITVNAYFSIGGINEPGYKWNLKWKDIKQVAKERSLCCHKKVDSPGVPLQHRNEPQSRSNHKNNTKNPIGKSHDK</sequence>
<comment type="caution">
    <text evidence="2">The sequence shown here is derived from an EMBL/GenBank/DDBJ whole genome shotgun (WGS) entry which is preliminary data.</text>
</comment>